<sequence length="91" mass="9267">MSIIGRAQRDGVSVAVAPGGALRNVQLEPVALQQGGAKLASTILALVREAAGRANREAEAAIREQADGLSDLDFAALGLASGDENSEAGRR</sequence>
<dbReference type="Proteomes" id="UP000270697">
    <property type="component" value="Unassembled WGS sequence"/>
</dbReference>
<name>A0A1I4TMM6_9PSEU</name>
<gene>
    <name evidence="1" type="ORF">ATL45_6906</name>
    <name evidence="2" type="ORF">SAMN05421805_1011492</name>
</gene>
<reference evidence="2 3" key="1">
    <citation type="submission" date="2016-10" db="EMBL/GenBank/DDBJ databases">
        <authorList>
            <person name="de Groot N.N."/>
        </authorList>
    </citation>
    <scope>NUCLEOTIDE SEQUENCE [LARGE SCALE GENOMIC DNA]</scope>
    <source>
        <strain evidence="2 3">CPCC 201259</strain>
    </source>
</reference>
<accession>A0A1I4TMM6</accession>
<protein>
    <recommendedName>
        <fullName evidence="5">YbaB/EbfC DNA-binding family protein</fullName>
    </recommendedName>
</protein>
<reference evidence="1 4" key="2">
    <citation type="submission" date="2018-10" db="EMBL/GenBank/DDBJ databases">
        <title>Sequencing the genomes of 1000 actinobacteria strains.</title>
        <authorList>
            <person name="Klenk H.-P."/>
        </authorList>
    </citation>
    <scope>NUCLEOTIDE SEQUENCE [LARGE SCALE GENOMIC DNA]</scope>
    <source>
        <strain evidence="1 4">DSM 45119</strain>
    </source>
</reference>
<keyword evidence="4" id="KW-1185">Reference proteome</keyword>
<evidence type="ECO:0000313" key="2">
    <source>
        <dbReference type="EMBL" id="SFM77873.1"/>
    </source>
</evidence>
<dbReference type="InterPro" id="IPR036894">
    <property type="entry name" value="YbaB-like_sf"/>
</dbReference>
<dbReference type="STRING" id="455193.SAMN05421805_1011492"/>
<dbReference type="OrthoDB" id="3695357at2"/>
<evidence type="ECO:0000313" key="4">
    <source>
        <dbReference type="Proteomes" id="UP000270697"/>
    </source>
</evidence>
<organism evidence="2 3">
    <name type="scientific">Saccharopolyspora antimicrobica</name>
    <dbReference type="NCBI Taxonomy" id="455193"/>
    <lineage>
        <taxon>Bacteria</taxon>
        <taxon>Bacillati</taxon>
        <taxon>Actinomycetota</taxon>
        <taxon>Actinomycetes</taxon>
        <taxon>Pseudonocardiales</taxon>
        <taxon>Pseudonocardiaceae</taxon>
        <taxon>Saccharopolyspora</taxon>
    </lineage>
</organism>
<evidence type="ECO:0000313" key="3">
    <source>
        <dbReference type="Proteomes" id="UP000199398"/>
    </source>
</evidence>
<dbReference type="Gene3D" id="3.30.1310.10">
    <property type="entry name" value="Nucleoid-associated protein YbaB-like domain"/>
    <property type="match status" value="1"/>
</dbReference>
<evidence type="ECO:0000313" key="1">
    <source>
        <dbReference type="EMBL" id="RKT88472.1"/>
    </source>
</evidence>
<dbReference type="AlphaFoldDB" id="A0A1I4TMM6"/>
<dbReference type="EMBL" id="FOUP01000001">
    <property type="protein sequence ID" value="SFM77873.1"/>
    <property type="molecule type" value="Genomic_DNA"/>
</dbReference>
<evidence type="ECO:0008006" key="5">
    <source>
        <dbReference type="Google" id="ProtNLM"/>
    </source>
</evidence>
<dbReference type="RefSeq" id="WP_093146833.1">
    <property type="nucleotide sequence ID" value="NZ_FOUP01000001.1"/>
</dbReference>
<dbReference type="EMBL" id="RBXX01000002">
    <property type="protein sequence ID" value="RKT88472.1"/>
    <property type="molecule type" value="Genomic_DNA"/>
</dbReference>
<proteinExistence type="predicted"/>
<dbReference type="Proteomes" id="UP000199398">
    <property type="component" value="Unassembled WGS sequence"/>
</dbReference>